<dbReference type="Gene3D" id="1.10.150.240">
    <property type="entry name" value="Putative phosphatase, domain 2"/>
    <property type="match status" value="1"/>
</dbReference>
<feature type="binding site" evidence="4">
    <location>
        <position position="11"/>
    </location>
    <ligand>
        <name>Mg(2+)</name>
        <dbReference type="ChEBI" id="CHEBI:18420"/>
    </ligand>
</feature>
<dbReference type="InterPro" id="IPR032856">
    <property type="entry name" value="GDE_N_bis"/>
</dbReference>
<dbReference type="NCBIfam" id="TIGR02009">
    <property type="entry name" value="PGMB-YQAB-SF"/>
    <property type="match status" value="1"/>
</dbReference>
<feature type="active site" description="Proton donor/acceptor" evidence="2">
    <location>
        <position position="11"/>
    </location>
</feature>
<dbReference type="Gene3D" id="1.50.10.10">
    <property type="match status" value="1"/>
</dbReference>
<keyword evidence="9" id="KW-1185">Reference proteome</keyword>
<evidence type="ECO:0000259" key="7">
    <source>
        <dbReference type="Pfam" id="PF22422"/>
    </source>
</evidence>
<dbReference type="SFLD" id="SFLDG01135">
    <property type="entry name" value="C1.5.6:_HAD__Beta-PGM__Phospha"/>
    <property type="match status" value="1"/>
</dbReference>
<dbReference type="InterPro" id="IPR012341">
    <property type="entry name" value="6hp_glycosidase-like_sf"/>
</dbReference>
<comment type="similarity">
    <text evidence="1">Belongs to the HAD-like hydrolase superfamily. CbbY/CbbZ/Gph/YieH family.</text>
</comment>
<dbReference type="SFLD" id="SFLDF00046">
    <property type="entry name" value="beta-phosphoglucomutase"/>
    <property type="match status" value="1"/>
</dbReference>
<keyword evidence="4" id="KW-0460">Magnesium</keyword>
<dbReference type="Pfam" id="PF14742">
    <property type="entry name" value="GDE_N_bis"/>
    <property type="match status" value="1"/>
</dbReference>
<dbReference type="GO" id="GO:0005975">
    <property type="term" value="P:carbohydrate metabolic process"/>
    <property type="evidence" value="ECO:0007669"/>
    <property type="project" value="InterPro"/>
</dbReference>
<feature type="binding site" evidence="3">
    <location>
        <position position="145"/>
    </location>
    <ligand>
        <name>substrate</name>
    </ligand>
</feature>
<dbReference type="EC" id="5.4.2.6" evidence="8"/>
<dbReference type="KEGG" id="bacg:D2962_03970"/>
<dbReference type="InterPro" id="IPR023214">
    <property type="entry name" value="HAD_sf"/>
</dbReference>
<feature type="active site" description="Nucleophile" evidence="2">
    <location>
        <position position="9"/>
    </location>
</feature>
<dbReference type="InterPro" id="IPR006439">
    <property type="entry name" value="HAD-SF_hydro_IA"/>
</dbReference>
<accession>A0A3G2R323</accession>
<feature type="binding site" evidence="3">
    <location>
        <begin position="114"/>
        <end position="118"/>
    </location>
    <ligand>
        <name>substrate</name>
    </ligand>
</feature>
<keyword evidence="8" id="KW-0413">Isomerase</keyword>
<dbReference type="NCBIfam" id="TIGR01990">
    <property type="entry name" value="bPGM"/>
    <property type="match status" value="1"/>
</dbReference>
<feature type="site" description="Important for catalytic activity and assists the phosphoryl transfer reaction to Asp8 by balancing charge and orienting the reacting groups" evidence="5">
    <location>
        <position position="114"/>
    </location>
</feature>
<dbReference type="SUPFAM" id="SSF56784">
    <property type="entry name" value="HAD-like"/>
    <property type="match status" value="1"/>
</dbReference>
<dbReference type="SUPFAM" id="SSF48208">
    <property type="entry name" value="Six-hairpin glycosidases"/>
    <property type="match status" value="1"/>
</dbReference>
<feature type="binding site" evidence="3">
    <location>
        <position position="52"/>
    </location>
    <ligand>
        <name>substrate</name>
    </ligand>
</feature>
<evidence type="ECO:0000256" key="1">
    <source>
        <dbReference type="ARBA" id="ARBA00006171"/>
    </source>
</evidence>
<feature type="site" description="Important for catalytic activity and assists the phosphoryl transfer reaction to Asp8 by balancing charge and orienting the reacting groups" evidence="5">
    <location>
        <position position="145"/>
    </location>
</feature>
<dbReference type="Proteomes" id="UP000280960">
    <property type="component" value="Chromosome"/>
</dbReference>
<dbReference type="PANTHER" id="PTHR18901:SF38">
    <property type="entry name" value="PSEUDOURIDINE-5'-PHOSPHATASE"/>
    <property type="match status" value="1"/>
</dbReference>
<dbReference type="PANTHER" id="PTHR18901">
    <property type="entry name" value="2-DEOXYGLUCOSE-6-PHOSPHATE PHOSPHATASE 2"/>
    <property type="match status" value="1"/>
</dbReference>
<dbReference type="AlphaFoldDB" id="A0A3G2R323"/>
<dbReference type="SFLD" id="SFLDS00003">
    <property type="entry name" value="Haloacid_Dehalogenase"/>
    <property type="match status" value="1"/>
</dbReference>
<name>A0A3G2R323_9FIRM</name>
<dbReference type="SFLD" id="SFLDG01129">
    <property type="entry name" value="C1.5:_HAD__Beta-PGM__Phosphata"/>
    <property type="match status" value="1"/>
</dbReference>
<dbReference type="InterPro" id="IPR054491">
    <property type="entry name" value="MGH1-like_GH"/>
</dbReference>
<feature type="binding site" evidence="4">
    <location>
        <position position="169"/>
    </location>
    <ligand>
        <name>Mg(2+)</name>
        <dbReference type="ChEBI" id="CHEBI:18420"/>
    </ligand>
</feature>
<evidence type="ECO:0000259" key="6">
    <source>
        <dbReference type="Pfam" id="PF14742"/>
    </source>
</evidence>
<dbReference type="GO" id="GO:0000287">
    <property type="term" value="F:magnesium ion binding"/>
    <property type="evidence" value="ECO:0007669"/>
    <property type="project" value="InterPro"/>
</dbReference>
<feature type="domain" description="Putative glycogen debranching enzyme N-terminal" evidence="6">
    <location>
        <begin position="220"/>
        <end position="401"/>
    </location>
</feature>
<evidence type="ECO:0000256" key="4">
    <source>
        <dbReference type="PIRSR" id="PIRSR610972-3"/>
    </source>
</evidence>
<feature type="domain" description="Mannosylglycerate hydrolase MGH1-like glycoside hydrolase" evidence="7">
    <location>
        <begin position="548"/>
        <end position="800"/>
    </location>
</feature>
<reference evidence="8 9" key="1">
    <citation type="submission" date="2018-10" db="EMBL/GenBank/DDBJ databases">
        <authorList>
            <person name="Zhang X."/>
        </authorList>
    </citation>
    <scope>NUCLEOTIDE SEQUENCE [LARGE SCALE GENOMIC DNA]</scope>
    <source>
        <strain evidence="8 9">SK-G1</strain>
    </source>
</reference>
<feature type="binding site" evidence="4">
    <location>
        <position position="9"/>
    </location>
    <ligand>
        <name>Mg(2+)</name>
        <dbReference type="ChEBI" id="CHEBI:18420"/>
    </ligand>
</feature>
<comment type="cofactor">
    <cofactor evidence="4">
        <name>Mg(2+)</name>
        <dbReference type="ChEBI" id="CHEBI:18420"/>
    </cofactor>
    <text evidence="4">Binds 2 magnesium ions per subunit.</text>
</comment>
<sequence>MHYGGVIFDLDGVIADTARFHYEAWKKLAYELGIYFDKKTNERLKGIGRMESLDIILENSNISYTLEQKKYYAEKKNEYYKQFIQTLTPDDVLPGVKELMEILKRKGIKTAVASASKNAPTVLNKLGIASEFDYIVDASRIRKGKPDPELFLTAAINIGVEPSECIGIEDSAAGIEAIKRAGMFAVGVGDPKILKKADMVLKDLKDYGKIVDIISENITINNDRIFIVTDGKGNIKEDRYGLFYKDTRFLSKYDLEIDGKKPKLSKITSEKNFSKEISIEYKEDDNDRILQMYRKSFIYENTFYESFVLKNCGLKTEIANVTLDLDADFKDIFDVRGFAGGIYGSKPGVQREARQVVFEYTGLDGVLRKTTVQFNQDARYEKNKVVFMAELPPNKVFTFEVHVNVTVGNEKKATTLDFYEGLKTVEKSFNEWSMECAEVITDNERFNSLYKRSIEDLRSLLLNYEGYRIPAAGIPWFAVPFGRDSIVCAVQSLMINPGIARDVLLLAAKYQGLKLDGRSEEEPGKIFHEIREGEFTNTGMVPFGPYYGTHDATPLFLVLLHKYYKWTGDIEFLRKMLPAAEKALEWVISYGDRDNDGFLEYMRADEKGFTNQGWKDSEDSVRASDGKIASPPIALAEIQGYAYDAYMGMAELYKILKDTDPGNIKDKVEALKNKAAALRRNFHKAFWMEDKKYFAEALDRNKRQVDSITSNPGHCLWSGIIDGVYAKYVADRLISPEMFSGWGIRTMSSKEAAYDPESYHNGSVWPHDNSLIALGFSRYGFWEHLKVVFDALLEASAGFHGRLPELFCGYDKRERPLTQYPVACSPQAWAAASPFALLEAILGIRVDAQKGIVSLDPTLPDSINHITVKRMRVGEKLYDFEVERKNGKVEYSFKKGA</sequence>
<dbReference type="GO" id="GO:0008801">
    <property type="term" value="F:beta-phosphoglucomutase activity"/>
    <property type="evidence" value="ECO:0007669"/>
    <property type="project" value="UniProtKB-EC"/>
</dbReference>
<feature type="binding site" evidence="3">
    <location>
        <position position="76"/>
    </location>
    <ligand>
        <name>substrate</name>
    </ligand>
</feature>
<dbReference type="NCBIfam" id="TIGR01509">
    <property type="entry name" value="HAD-SF-IA-v3"/>
    <property type="match status" value="1"/>
</dbReference>
<evidence type="ECO:0000313" key="9">
    <source>
        <dbReference type="Proteomes" id="UP000280960"/>
    </source>
</evidence>
<dbReference type="InterPro" id="IPR023198">
    <property type="entry name" value="PGP-like_dom2"/>
</dbReference>
<feature type="binding site" evidence="3">
    <location>
        <position position="25"/>
    </location>
    <ligand>
        <name>substrate</name>
    </ligand>
</feature>
<dbReference type="Gene3D" id="3.40.50.1000">
    <property type="entry name" value="HAD superfamily/HAD-like"/>
    <property type="match status" value="1"/>
</dbReference>
<feature type="binding site" evidence="3">
    <location>
        <begin position="44"/>
        <end position="49"/>
    </location>
    <ligand>
        <name>substrate</name>
    </ligand>
</feature>
<dbReference type="InterPro" id="IPR010976">
    <property type="entry name" value="B-phosphoglucomutase_hydrolase"/>
</dbReference>
<feature type="binding site" evidence="4">
    <location>
        <position position="170"/>
    </location>
    <ligand>
        <name>Mg(2+)</name>
        <dbReference type="ChEBI" id="CHEBI:18420"/>
    </ligand>
</feature>
<dbReference type="EMBL" id="CP033169">
    <property type="protein sequence ID" value="AYO29873.1"/>
    <property type="molecule type" value="Genomic_DNA"/>
</dbReference>
<dbReference type="Pfam" id="PF00702">
    <property type="entry name" value="Hydrolase"/>
    <property type="match status" value="1"/>
</dbReference>
<dbReference type="InterPro" id="IPR008928">
    <property type="entry name" value="6-hairpin_glycosidase_sf"/>
</dbReference>
<evidence type="ECO:0000313" key="8">
    <source>
        <dbReference type="EMBL" id="AYO29873.1"/>
    </source>
</evidence>
<dbReference type="CDD" id="cd02598">
    <property type="entry name" value="HAD_BPGM"/>
    <property type="match status" value="1"/>
</dbReference>
<feature type="binding site" evidence="3">
    <location>
        <begin position="9"/>
        <end position="11"/>
    </location>
    <ligand>
        <name>substrate</name>
    </ligand>
</feature>
<evidence type="ECO:0000256" key="5">
    <source>
        <dbReference type="PIRSR" id="PIRSR610972-4"/>
    </source>
</evidence>
<dbReference type="InterPro" id="IPR036412">
    <property type="entry name" value="HAD-like_sf"/>
</dbReference>
<protein>
    <submittedName>
        <fullName evidence="8">Beta-phosphoglucomutase</fullName>
        <ecNumber evidence="8">5.4.2.6</ecNumber>
    </submittedName>
</protein>
<organism evidence="8 9">
    <name type="scientific">Biomaibacter acetigenes</name>
    <dbReference type="NCBI Taxonomy" id="2316383"/>
    <lineage>
        <taxon>Bacteria</taxon>
        <taxon>Bacillati</taxon>
        <taxon>Bacillota</taxon>
        <taxon>Clostridia</taxon>
        <taxon>Thermosediminibacterales</taxon>
        <taxon>Tepidanaerobacteraceae</taxon>
        <taxon>Biomaibacter</taxon>
    </lineage>
</organism>
<dbReference type="InterPro" id="IPR010972">
    <property type="entry name" value="Beta-PGM"/>
</dbReference>
<evidence type="ECO:0000256" key="2">
    <source>
        <dbReference type="PIRSR" id="PIRSR610972-1"/>
    </source>
</evidence>
<dbReference type="RefSeq" id="WP_122014206.1">
    <property type="nucleotide sequence ID" value="NZ_CP033169.1"/>
</dbReference>
<proteinExistence type="inferred from homology"/>
<evidence type="ECO:0000256" key="3">
    <source>
        <dbReference type="PIRSR" id="PIRSR610972-2"/>
    </source>
</evidence>
<dbReference type="Pfam" id="PF22422">
    <property type="entry name" value="MGH1-like_GH"/>
    <property type="match status" value="1"/>
</dbReference>
<keyword evidence="4" id="KW-0479">Metal-binding</keyword>
<gene>
    <name evidence="8" type="primary">pgmB</name>
    <name evidence="8" type="ORF">D2962_03970</name>
</gene>